<dbReference type="GO" id="GO:0036199">
    <property type="term" value="F:cholest-4-en-3-one 26-monooxygenase activity"/>
    <property type="evidence" value="ECO:0007669"/>
    <property type="project" value="TreeGrafter"/>
</dbReference>
<dbReference type="Pfam" id="PF00067">
    <property type="entry name" value="p450"/>
    <property type="match status" value="1"/>
</dbReference>
<dbReference type="Gene3D" id="1.10.630.10">
    <property type="entry name" value="Cytochrome P450"/>
    <property type="match status" value="1"/>
</dbReference>
<keyword evidence="2" id="KW-0479">Metal-binding</keyword>
<dbReference type="GO" id="GO:0020037">
    <property type="term" value="F:heme binding"/>
    <property type="evidence" value="ECO:0007669"/>
    <property type="project" value="InterPro"/>
</dbReference>
<dbReference type="PANTHER" id="PTHR46696:SF4">
    <property type="entry name" value="BIOTIN BIOSYNTHESIS CYTOCHROME P450"/>
    <property type="match status" value="1"/>
</dbReference>
<dbReference type="GO" id="GO:0008395">
    <property type="term" value="F:steroid hydroxylase activity"/>
    <property type="evidence" value="ECO:0007669"/>
    <property type="project" value="TreeGrafter"/>
</dbReference>
<organism evidence="3 4">
    <name type="scientific">Micromonospora pallida</name>
    <dbReference type="NCBI Taxonomy" id="145854"/>
    <lineage>
        <taxon>Bacteria</taxon>
        <taxon>Bacillati</taxon>
        <taxon>Actinomycetota</taxon>
        <taxon>Actinomycetes</taxon>
        <taxon>Micromonosporales</taxon>
        <taxon>Micromonosporaceae</taxon>
        <taxon>Micromonospora</taxon>
    </lineage>
</organism>
<keyword evidence="2" id="KW-0349">Heme</keyword>
<evidence type="ECO:0000313" key="4">
    <source>
        <dbReference type="Proteomes" id="UP000198959"/>
    </source>
</evidence>
<dbReference type="InterPro" id="IPR017972">
    <property type="entry name" value="Cyt_P450_CS"/>
</dbReference>
<evidence type="ECO:0000256" key="1">
    <source>
        <dbReference type="ARBA" id="ARBA00010617"/>
    </source>
</evidence>
<keyword evidence="2" id="KW-0560">Oxidoreductase</keyword>
<dbReference type="Proteomes" id="UP000198959">
    <property type="component" value="Unassembled WGS sequence"/>
</dbReference>
<keyword evidence="4" id="KW-1185">Reference proteome</keyword>
<keyword evidence="2" id="KW-0408">Iron</keyword>
<evidence type="ECO:0000256" key="2">
    <source>
        <dbReference type="RuleBase" id="RU000461"/>
    </source>
</evidence>
<protein>
    <submittedName>
        <fullName evidence="3">Cytochrome P450</fullName>
    </submittedName>
</protein>
<dbReference type="PANTHER" id="PTHR46696">
    <property type="entry name" value="P450, PUTATIVE (EUROFUNG)-RELATED"/>
    <property type="match status" value="1"/>
</dbReference>
<dbReference type="InterPro" id="IPR001128">
    <property type="entry name" value="Cyt_P450"/>
</dbReference>
<keyword evidence="2" id="KW-0503">Monooxygenase</keyword>
<dbReference type="CDD" id="cd11033">
    <property type="entry name" value="CYP142-like"/>
    <property type="match status" value="1"/>
</dbReference>
<dbReference type="EMBL" id="FMHW01000002">
    <property type="protein sequence ID" value="SCL27428.1"/>
    <property type="molecule type" value="Genomic_DNA"/>
</dbReference>
<dbReference type="InterPro" id="IPR036396">
    <property type="entry name" value="Cyt_P450_sf"/>
</dbReference>
<dbReference type="PRINTS" id="PR00359">
    <property type="entry name" value="BP450"/>
</dbReference>
<name>A0A1C6SD57_9ACTN</name>
<gene>
    <name evidence="3" type="ORF">GA0074692_2349</name>
</gene>
<evidence type="ECO:0000313" key="3">
    <source>
        <dbReference type="EMBL" id="SCL27428.1"/>
    </source>
</evidence>
<dbReference type="GO" id="GO:0005506">
    <property type="term" value="F:iron ion binding"/>
    <property type="evidence" value="ECO:0007669"/>
    <property type="project" value="InterPro"/>
</dbReference>
<reference evidence="4" key="1">
    <citation type="submission" date="2016-06" db="EMBL/GenBank/DDBJ databases">
        <authorList>
            <person name="Varghese N."/>
            <person name="Submissions Spin"/>
        </authorList>
    </citation>
    <scope>NUCLEOTIDE SEQUENCE [LARGE SCALE GENOMIC DNA]</scope>
    <source>
        <strain evidence="4">DSM 43817</strain>
    </source>
</reference>
<proteinExistence type="inferred from homology"/>
<dbReference type="AlphaFoldDB" id="A0A1C6SD57"/>
<comment type="similarity">
    <text evidence="1 2">Belongs to the cytochrome P450 family.</text>
</comment>
<dbReference type="RefSeq" id="WP_091643104.1">
    <property type="nucleotide sequence ID" value="NZ_FMHW01000002.1"/>
</dbReference>
<sequence>MTTPTLDVDLTDLDLFTDGDVHGTFARLRRHSPVYWNATPDGGGFWALTRYRDVAAAYNDAARLSSRNGTVMGGSYRRSADSAGGQMLIASDSPEHRLLRQQVHRAFLPDLLERAGTVVRRYVSAALDEVLATGAADFAEVALELPRGLLAAMFGLDRDEATRMLTLTRHMIGFKDPLYTDGDDTMTLVAAQVEIFDLIGALVAERRRRPGDDLVSILVGARLNGRPMTEHEILYNCLNVAVGGDETTPFTAAAAVEAFAHHPEQFDRLLADPAMLDSALAEIFRWTSTNSYVQRTAKTELTIGGQRITPGQSVTLWNVSANFDEEVFARPEVFDVGRHPNRHLAFGSGPHRCIGLGAAWMEIRILLEELVERRMRFEVAGPVRRLRSNFMLGPTRLPVRVQAHR</sequence>
<dbReference type="SUPFAM" id="SSF48264">
    <property type="entry name" value="Cytochrome P450"/>
    <property type="match status" value="1"/>
</dbReference>
<accession>A0A1C6SD57</accession>
<dbReference type="STRING" id="145854.GA0074692_2349"/>
<dbReference type="GO" id="GO:0006707">
    <property type="term" value="P:cholesterol catabolic process"/>
    <property type="evidence" value="ECO:0007669"/>
    <property type="project" value="TreeGrafter"/>
</dbReference>
<dbReference type="OrthoDB" id="4156795at2"/>
<dbReference type="PROSITE" id="PS00086">
    <property type="entry name" value="CYTOCHROME_P450"/>
    <property type="match status" value="1"/>
</dbReference>
<dbReference type="InterPro" id="IPR002397">
    <property type="entry name" value="Cyt_P450_B"/>
</dbReference>